<protein>
    <submittedName>
        <fullName evidence="1">Uncharacterized protein</fullName>
    </submittedName>
</protein>
<organism evidence="1">
    <name type="scientific">Salix viminalis</name>
    <name type="common">Common osier</name>
    <name type="synonym">Basket willow</name>
    <dbReference type="NCBI Taxonomy" id="40686"/>
    <lineage>
        <taxon>Eukaryota</taxon>
        <taxon>Viridiplantae</taxon>
        <taxon>Streptophyta</taxon>
        <taxon>Embryophyta</taxon>
        <taxon>Tracheophyta</taxon>
        <taxon>Spermatophyta</taxon>
        <taxon>Magnoliopsida</taxon>
        <taxon>eudicotyledons</taxon>
        <taxon>Gunneridae</taxon>
        <taxon>Pentapetalae</taxon>
        <taxon>rosids</taxon>
        <taxon>fabids</taxon>
        <taxon>Malpighiales</taxon>
        <taxon>Salicaceae</taxon>
        <taxon>Saliceae</taxon>
        <taxon>Salix</taxon>
    </lineage>
</organism>
<gene>
    <name evidence="1" type="ORF">SVIM_LOCUS5711</name>
</gene>
<dbReference type="AlphaFoldDB" id="A0A6N2K6V1"/>
<sequence length="74" mass="8685">MHKDACNLVFLAFGNRSEERIKAMQQTPAEFDHNYGDVNEILNNSSNGFRVYLCYDKLIQWENKELKEGMHTKC</sequence>
<dbReference type="EMBL" id="CAADRP010000001">
    <property type="protein sequence ID" value="VFU20463.1"/>
    <property type="molecule type" value="Genomic_DNA"/>
</dbReference>
<name>A0A6N2K6V1_SALVM</name>
<accession>A0A6N2K6V1</accession>
<evidence type="ECO:0000313" key="1">
    <source>
        <dbReference type="EMBL" id="VFU20463.1"/>
    </source>
</evidence>
<proteinExistence type="predicted"/>
<reference evidence="1" key="1">
    <citation type="submission" date="2019-03" db="EMBL/GenBank/DDBJ databases">
        <authorList>
            <person name="Mank J."/>
            <person name="Almeida P."/>
        </authorList>
    </citation>
    <scope>NUCLEOTIDE SEQUENCE</scope>
    <source>
        <strain evidence="1">78183</strain>
    </source>
</reference>